<dbReference type="Proteomes" id="UP000886101">
    <property type="component" value="Unassembled WGS sequence"/>
</dbReference>
<dbReference type="NCBIfam" id="TIGR00231">
    <property type="entry name" value="small_GTP"/>
    <property type="match status" value="1"/>
</dbReference>
<dbReference type="PANTHER" id="PTHR42698:SF1">
    <property type="entry name" value="GTPASE ERA, MITOCHONDRIAL"/>
    <property type="match status" value="1"/>
</dbReference>
<keyword evidence="7" id="KW-0472">Membrane</keyword>
<accession>A0A7V5P101</accession>
<dbReference type="InterPro" id="IPR015946">
    <property type="entry name" value="KH_dom-like_a/b"/>
</dbReference>
<feature type="domain" description="Era-type G" evidence="11">
    <location>
        <begin position="19"/>
        <end position="186"/>
    </location>
</feature>
<name>A0A7V5P101_9BACT</name>
<dbReference type="GO" id="GO:0003924">
    <property type="term" value="F:GTPase activity"/>
    <property type="evidence" value="ECO:0007669"/>
    <property type="project" value="UniProtKB-UniRule"/>
</dbReference>
<comment type="subcellular location">
    <subcellularLocation>
        <location evidence="7">Cytoplasm</location>
    </subcellularLocation>
    <subcellularLocation>
        <location evidence="7">Cell membrane</location>
        <topology evidence="7">Peripheral membrane protein</topology>
    </subcellularLocation>
</comment>
<comment type="function">
    <text evidence="7">An essential GTPase that binds both GDP and GTP, with rapid nucleotide exchange. Plays a role in 16S rRNA processing and 30S ribosomal subunit biogenesis and possibly also in cell cycle regulation and energy metabolism.</text>
</comment>
<keyword evidence="7" id="KW-1003">Cell membrane</keyword>
<organism evidence="12">
    <name type="scientific">Thermodesulfatator atlanticus</name>
    <dbReference type="NCBI Taxonomy" id="501497"/>
    <lineage>
        <taxon>Bacteria</taxon>
        <taxon>Pseudomonadati</taxon>
        <taxon>Thermodesulfobacteriota</taxon>
        <taxon>Thermodesulfobacteria</taxon>
        <taxon>Thermodesulfobacteriales</taxon>
        <taxon>Thermodesulfatatoraceae</taxon>
        <taxon>Thermodesulfatator</taxon>
    </lineage>
</organism>
<dbReference type="GO" id="GO:0005525">
    <property type="term" value="F:GTP binding"/>
    <property type="evidence" value="ECO:0007669"/>
    <property type="project" value="UniProtKB-UniRule"/>
</dbReference>
<evidence type="ECO:0000313" key="12">
    <source>
        <dbReference type="EMBL" id="HHI97863.1"/>
    </source>
</evidence>
<dbReference type="PROSITE" id="PS50823">
    <property type="entry name" value="KH_TYPE_2"/>
    <property type="match status" value="1"/>
</dbReference>
<dbReference type="GO" id="GO:0005829">
    <property type="term" value="C:cytosol"/>
    <property type="evidence" value="ECO:0007669"/>
    <property type="project" value="TreeGrafter"/>
</dbReference>
<dbReference type="InterPro" id="IPR005662">
    <property type="entry name" value="GTPase_Era-like"/>
</dbReference>
<evidence type="ECO:0000256" key="8">
    <source>
        <dbReference type="PROSITE-ProRule" id="PRU01050"/>
    </source>
</evidence>
<evidence type="ECO:0000256" key="5">
    <source>
        <dbReference type="ARBA" id="ARBA00022884"/>
    </source>
</evidence>
<feature type="region of interest" description="G2" evidence="8">
    <location>
        <begin position="53"/>
        <end position="57"/>
    </location>
</feature>
<dbReference type="Gene3D" id="3.30.300.20">
    <property type="match status" value="1"/>
</dbReference>
<dbReference type="Pfam" id="PF01926">
    <property type="entry name" value="MMR_HSR1"/>
    <property type="match status" value="1"/>
</dbReference>
<keyword evidence="6 7" id="KW-0342">GTP-binding</keyword>
<dbReference type="InterPro" id="IPR030388">
    <property type="entry name" value="G_ERA_dom"/>
</dbReference>
<sequence>MEKLTNNHQKPEAGEEKFRSGFVALIGLPNVGKSTLLNQLLGYKVAITTPKPQTTRFQVRGVLTGENYQIVFVDTPGIHDAKDLFNKLMVEHALKAIEEVDSIVFIVDVTNRNPQAEEKILEILRRAGKPVVLALNKIDLIKKGELLPMMDFFSRVFPFKAIVPISALERDGLDELVKEIVATLPEGPMYYDPETLTDQPQRLLAAEIIREKIFMLTRQEVPYATAVVVEEFHEDPERDLIRIQATIYVEKDSQKGILIGRGGQMLKKVGTLAREELEFLFGKRVHLELWVKVLKGWRKEERLLRRVGFPVV</sequence>
<feature type="region of interest" description="G3" evidence="8">
    <location>
        <begin position="74"/>
        <end position="77"/>
    </location>
</feature>
<keyword evidence="7" id="KW-0963">Cytoplasm</keyword>
<dbReference type="InterPro" id="IPR004044">
    <property type="entry name" value="KH_dom_type_2"/>
</dbReference>
<keyword evidence="3 7" id="KW-0690">Ribosome biogenesis</keyword>
<reference evidence="12" key="1">
    <citation type="journal article" date="2020" name="mSystems">
        <title>Genome- and Community-Level Interaction Insights into Carbon Utilization and Element Cycling Functions of Hydrothermarchaeota in Hydrothermal Sediment.</title>
        <authorList>
            <person name="Zhou Z."/>
            <person name="Liu Y."/>
            <person name="Xu W."/>
            <person name="Pan J."/>
            <person name="Luo Z.H."/>
            <person name="Li M."/>
        </authorList>
    </citation>
    <scope>NUCLEOTIDE SEQUENCE [LARGE SCALE GENOMIC DNA]</scope>
    <source>
        <strain evidence="12">HyVt-533</strain>
    </source>
</reference>
<dbReference type="FunFam" id="3.30.300.20:FF:000003">
    <property type="entry name" value="GTPase Era"/>
    <property type="match status" value="1"/>
</dbReference>
<dbReference type="PANTHER" id="PTHR42698">
    <property type="entry name" value="GTPASE ERA"/>
    <property type="match status" value="1"/>
</dbReference>
<feature type="domain" description="KH type-2" evidence="10">
    <location>
        <begin position="217"/>
        <end position="295"/>
    </location>
</feature>
<comment type="subunit">
    <text evidence="7">Monomer.</text>
</comment>
<dbReference type="PROSITE" id="PS51713">
    <property type="entry name" value="G_ERA"/>
    <property type="match status" value="1"/>
</dbReference>
<feature type="region of interest" description="G1" evidence="8">
    <location>
        <begin position="27"/>
        <end position="34"/>
    </location>
</feature>
<evidence type="ECO:0000256" key="3">
    <source>
        <dbReference type="ARBA" id="ARBA00022517"/>
    </source>
</evidence>
<proteinExistence type="inferred from homology"/>
<dbReference type="CDD" id="cd22534">
    <property type="entry name" value="KH-II_Era"/>
    <property type="match status" value="1"/>
</dbReference>
<keyword evidence="4 7" id="KW-0547">Nucleotide-binding</keyword>
<dbReference type="PRINTS" id="PR00326">
    <property type="entry name" value="GTP1OBG"/>
</dbReference>
<dbReference type="GO" id="GO:0000028">
    <property type="term" value="P:ribosomal small subunit assembly"/>
    <property type="evidence" value="ECO:0007669"/>
    <property type="project" value="TreeGrafter"/>
</dbReference>
<dbReference type="InterPro" id="IPR005225">
    <property type="entry name" value="Small_GTP-bd"/>
</dbReference>
<feature type="binding site" evidence="7">
    <location>
        <begin position="27"/>
        <end position="34"/>
    </location>
    <ligand>
        <name>GTP</name>
        <dbReference type="ChEBI" id="CHEBI:37565"/>
    </ligand>
</feature>
<dbReference type="HAMAP" id="MF_00367">
    <property type="entry name" value="GTPase_Era"/>
    <property type="match status" value="1"/>
</dbReference>
<dbReference type="EMBL" id="DROK01000253">
    <property type="protein sequence ID" value="HHI97863.1"/>
    <property type="molecule type" value="Genomic_DNA"/>
</dbReference>
<evidence type="ECO:0000256" key="4">
    <source>
        <dbReference type="ARBA" id="ARBA00022741"/>
    </source>
</evidence>
<evidence type="ECO:0000256" key="9">
    <source>
        <dbReference type="RuleBase" id="RU003761"/>
    </source>
</evidence>
<evidence type="ECO:0000259" key="10">
    <source>
        <dbReference type="PROSITE" id="PS50823"/>
    </source>
</evidence>
<dbReference type="Gene3D" id="3.40.50.300">
    <property type="entry name" value="P-loop containing nucleotide triphosphate hydrolases"/>
    <property type="match status" value="1"/>
</dbReference>
<gene>
    <name evidence="7" type="primary">era</name>
    <name evidence="12" type="ORF">ENJ96_08410</name>
</gene>
<keyword evidence="5 7" id="KW-0694">RNA-binding</keyword>
<feature type="region of interest" description="G4" evidence="8">
    <location>
        <begin position="136"/>
        <end position="139"/>
    </location>
</feature>
<dbReference type="GO" id="GO:0005886">
    <property type="term" value="C:plasma membrane"/>
    <property type="evidence" value="ECO:0007669"/>
    <property type="project" value="UniProtKB-SubCell"/>
</dbReference>
<keyword evidence="7" id="KW-0699">rRNA-binding</keyword>
<dbReference type="NCBIfam" id="TIGR00436">
    <property type="entry name" value="era"/>
    <property type="match status" value="1"/>
</dbReference>
<dbReference type="AlphaFoldDB" id="A0A7V5P101"/>
<dbReference type="SUPFAM" id="SSF54814">
    <property type="entry name" value="Prokaryotic type KH domain (KH-domain type II)"/>
    <property type="match status" value="1"/>
</dbReference>
<dbReference type="CDD" id="cd04163">
    <property type="entry name" value="Era"/>
    <property type="match status" value="1"/>
</dbReference>
<dbReference type="GO" id="GO:0070181">
    <property type="term" value="F:small ribosomal subunit rRNA binding"/>
    <property type="evidence" value="ECO:0007669"/>
    <property type="project" value="UniProtKB-UniRule"/>
</dbReference>
<dbReference type="NCBIfam" id="NF000908">
    <property type="entry name" value="PRK00089.1"/>
    <property type="match status" value="1"/>
</dbReference>
<protein>
    <recommendedName>
        <fullName evidence="2 7">GTPase Era</fullName>
    </recommendedName>
</protein>
<evidence type="ECO:0000256" key="1">
    <source>
        <dbReference type="ARBA" id="ARBA00007921"/>
    </source>
</evidence>
<dbReference type="InterPro" id="IPR027417">
    <property type="entry name" value="P-loop_NTPase"/>
</dbReference>
<evidence type="ECO:0000256" key="6">
    <source>
        <dbReference type="ARBA" id="ARBA00023134"/>
    </source>
</evidence>
<evidence type="ECO:0000256" key="7">
    <source>
        <dbReference type="HAMAP-Rule" id="MF_00367"/>
    </source>
</evidence>
<dbReference type="InterPro" id="IPR009019">
    <property type="entry name" value="KH_sf_prok-type"/>
</dbReference>
<feature type="binding site" evidence="7">
    <location>
        <begin position="74"/>
        <end position="78"/>
    </location>
    <ligand>
        <name>GTP</name>
        <dbReference type="ChEBI" id="CHEBI:37565"/>
    </ligand>
</feature>
<evidence type="ECO:0000259" key="11">
    <source>
        <dbReference type="PROSITE" id="PS51713"/>
    </source>
</evidence>
<dbReference type="Pfam" id="PF07650">
    <property type="entry name" value="KH_2"/>
    <property type="match status" value="1"/>
</dbReference>
<evidence type="ECO:0000256" key="2">
    <source>
        <dbReference type="ARBA" id="ARBA00020484"/>
    </source>
</evidence>
<comment type="similarity">
    <text evidence="1 7 8 9">Belongs to the TRAFAC class TrmE-Era-EngA-EngB-Septin-like GTPase superfamily. Era GTPase family.</text>
</comment>
<dbReference type="GO" id="GO:0043024">
    <property type="term" value="F:ribosomal small subunit binding"/>
    <property type="evidence" value="ECO:0007669"/>
    <property type="project" value="TreeGrafter"/>
</dbReference>
<dbReference type="InterPro" id="IPR006073">
    <property type="entry name" value="GTP-bd"/>
</dbReference>
<feature type="binding site" evidence="7">
    <location>
        <begin position="136"/>
        <end position="139"/>
    </location>
    <ligand>
        <name>GTP</name>
        <dbReference type="ChEBI" id="CHEBI:37565"/>
    </ligand>
</feature>
<comment type="caution">
    <text evidence="12">The sequence shown here is derived from an EMBL/GenBank/DDBJ whole genome shotgun (WGS) entry which is preliminary data.</text>
</comment>
<feature type="region of interest" description="G5" evidence="8">
    <location>
        <begin position="165"/>
        <end position="167"/>
    </location>
</feature>
<dbReference type="SUPFAM" id="SSF52540">
    <property type="entry name" value="P-loop containing nucleoside triphosphate hydrolases"/>
    <property type="match status" value="1"/>
</dbReference>